<evidence type="ECO:0008006" key="3">
    <source>
        <dbReference type="Google" id="ProtNLM"/>
    </source>
</evidence>
<dbReference type="InterPro" id="IPR008930">
    <property type="entry name" value="Terpenoid_cyclase/PrenylTrfase"/>
</dbReference>
<proteinExistence type="predicted"/>
<reference evidence="1" key="1">
    <citation type="submission" date="2022-12" db="EMBL/GenBank/DDBJ databases">
        <title>New Phytohabitans aurantiacus sp. RD004123 nov., an actinomycete isolated from soil.</title>
        <authorList>
            <person name="Triningsih D.W."/>
            <person name="Harunari E."/>
            <person name="Igarashi Y."/>
        </authorList>
    </citation>
    <scope>NUCLEOTIDE SEQUENCE</scope>
    <source>
        <strain evidence="1">RD004123</strain>
    </source>
</reference>
<protein>
    <recommendedName>
        <fullName evidence="3">Squalene cyclase C-terminal domain-containing protein</fullName>
    </recommendedName>
</protein>
<organism evidence="1 2">
    <name type="scientific">Phytohabitans aurantiacus</name>
    <dbReference type="NCBI Taxonomy" id="3016789"/>
    <lineage>
        <taxon>Bacteria</taxon>
        <taxon>Bacillati</taxon>
        <taxon>Actinomycetota</taxon>
        <taxon>Actinomycetes</taxon>
        <taxon>Micromonosporales</taxon>
        <taxon>Micromonosporaceae</taxon>
    </lineage>
</organism>
<dbReference type="Gene3D" id="1.50.10.160">
    <property type="match status" value="1"/>
</dbReference>
<dbReference type="InterPro" id="IPR050148">
    <property type="entry name" value="Terpene_synthase-like"/>
</dbReference>
<dbReference type="Gene3D" id="1.50.10.20">
    <property type="match status" value="1"/>
</dbReference>
<evidence type="ECO:0000313" key="2">
    <source>
        <dbReference type="Proteomes" id="UP001144280"/>
    </source>
</evidence>
<sequence length="492" mass="53199">MTGEAPTWTEQRAAELVAAIGEGTTESIAYATAFAARLRHPDGTMCFPQAFDWLRQRQWPDGSWGGAVWQPSDRLVSTLAAVVTLADSPDEWARDAVRAGIGYVQRQPTAWRGAPHETIAFELAVPHLLGEAQERGLDLPYGEFDDLARARADKLGRVPPDAWSSKPTPLLYSLEVLTGEFDAAPAGRFLSVNGSLGHSPPATAAYWAATGEPAALTYLDGLAAKSRDGGFPEVQPIATFETAWVLYLLQRAGLRPATAWRHLATLRRQLADSGLAAIDPDFPVPDSDDSAMVFNTLLGAGYDVGHRLDSLLVFEGDAWFSTFPYERGASVSANARVLEAFSHRPAGFPVQLAKLVEYLLGERRDGAWWQDKWHASAHYATAQAVFALSRVVPPGRLAGTWRWLVDGQHRDGSWGACGGTAEETAYAVLTLDALSAYRPAPAAAFAASAAYLRERVDADAYPELWIGKGLYTPHNVVRAAVLAGYAVAATQR</sequence>
<dbReference type="EMBL" id="BSDI01000042">
    <property type="protein sequence ID" value="GLI01238.1"/>
    <property type="molecule type" value="Genomic_DNA"/>
</dbReference>
<evidence type="ECO:0000313" key="1">
    <source>
        <dbReference type="EMBL" id="GLI01238.1"/>
    </source>
</evidence>
<name>A0ABQ5R3W6_9ACTN</name>
<dbReference type="Proteomes" id="UP001144280">
    <property type="component" value="Unassembled WGS sequence"/>
</dbReference>
<dbReference type="RefSeq" id="WP_281902113.1">
    <property type="nucleotide sequence ID" value="NZ_BSDI01000042.1"/>
</dbReference>
<dbReference type="SUPFAM" id="SSF48239">
    <property type="entry name" value="Terpenoid cyclases/Protein prenyltransferases"/>
    <property type="match status" value="2"/>
</dbReference>
<gene>
    <name evidence="1" type="ORF">Pa4123_65140</name>
</gene>
<dbReference type="PANTHER" id="PTHR31739:SF25">
    <property type="entry name" value="(E,E)-GERANYLLINALOOL SYNTHASE"/>
    <property type="match status" value="1"/>
</dbReference>
<accession>A0ABQ5R3W6</accession>
<keyword evidence="2" id="KW-1185">Reference proteome</keyword>
<comment type="caution">
    <text evidence="1">The sequence shown here is derived from an EMBL/GenBank/DDBJ whole genome shotgun (WGS) entry which is preliminary data.</text>
</comment>
<dbReference type="PANTHER" id="PTHR31739">
    <property type="entry name" value="ENT-COPALYL DIPHOSPHATE SYNTHASE, CHLOROPLASTIC"/>
    <property type="match status" value="1"/>
</dbReference>